<keyword evidence="4 6" id="KW-0472">Membrane</keyword>
<dbReference type="InterPro" id="IPR036513">
    <property type="entry name" value="STAS_dom_sf"/>
</dbReference>
<sequence length="604" mass="64615">MNSLTAKRPIFRPKLLDCLRGYTSEQLFADLVAGLTVGIVALPLAMAFAIASGVKPEAGIFTAVIAGFIISALGGSRVQIGGPTGAFVVIVYGIIAKYGVTNLGICTIMAGFMLLAMGFTGLGAAIKFIPYPVTIGFTSGIAVLIFSTQIKDFCGLTVEKVPAEFVEKVRVLGEHFNTLQWPTLVLAVTSLLIIVLWPKKWARRVPGSIVALLFGTTLVMIFQIPVETIGTRFGGIPQGLPKMQLPDLSWQNIHNLFQPALTIALLSAIESLLSAVVADGMIDDRHDSNQELIAQGVANIFSPLFGGIAATGAIARTATNVKNGGRSPVAGMTHAVTLLVILLVAAPLAKFIPLATLSAVLVVVAFNMGEWHHFARLPRWPRSDAAVFLAAFGLTVLIDLTVAVEVGMVLAAVLFIKRMSETTQIIAVDESTETEGSQHSLVGKDVPDGVLVFRVFGAFFFGTADKLETALKQARQEPKILILRMRKVLAMDATGLNALEDLYEKMHKRGQYLILSAPHTQPYATMIKAGFIDQMGEENVCPHIEASLQRAREILALSSVPSSAPLHPERKAPEAVRVEVAGTPERAGKFLKPISQGDNGGQKP</sequence>
<dbReference type="RefSeq" id="WP_006981083.1">
    <property type="nucleotide sequence ID" value="NZ_ABVL01000011.1"/>
</dbReference>
<dbReference type="InParanoid" id="B4D4C0"/>
<feature type="transmembrane region" description="Helical" evidence="6">
    <location>
        <begin position="58"/>
        <end position="80"/>
    </location>
</feature>
<accession>B4D4C0</accession>
<evidence type="ECO:0000313" key="9">
    <source>
        <dbReference type="Proteomes" id="UP000005824"/>
    </source>
</evidence>
<dbReference type="eggNOG" id="COG0659">
    <property type="taxonomic scope" value="Bacteria"/>
</dbReference>
<feature type="transmembrane region" description="Helical" evidence="6">
    <location>
        <begin position="179"/>
        <end position="197"/>
    </location>
</feature>
<evidence type="ECO:0000256" key="6">
    <source>
        <dbReference type="SAM" id="Phobius"/>
    </source>
</evidence>
<dbReference type="FunCoup" id="B4D4C0">
    <property type="interactions" value="185"/>
</dbReference>
<evidence type="ECO:0000256" key="4">
    <source>
        <dbReference type="ARBA" id="ARBA00023136"/>
    </source>
</evidence>
<dbReference type="STRING" id="497964.CfE428DRAFT_3758"/>
<dbReference type="CDD" id="cd07042">
    <property type="entry name" value="STAS_SulP_like_sulfate_transporter"/>
    <property type="match status" value="1"/>
</dbReference>
<feature type="transmembrane region" description="Helical" evidence="6">
    <location>
        <begin position="256"/>
        <end position="280"/>
    </location>
</feature>
<comment type="subcellular location">
    <subcellularLocation>
        <location evidence="1">Membrane</location>
        <topology evidence="1">Multi-pass membrane protein</topology>
    </subcellularLocation>
</comment>
<evidence type="ECO:0000256" key="1">
    <source>
        <dbReference type="ARBA" id="ARBA00004141"/>
    </source>
</evidence>
<dbReference type="InterPro" id="IPR002645">
    <property type="entry name" value="STAS_dom"/>
</dbReference>
<feature type="transmembrane region" description="Helical" evidence="6">
    <location>
        <begin position="335"/>
        <end position="366"/>
    </location>
</feature>
<dbReference type="Pfam" id="PF01740">
    <property type="entry name" value="STAS"/>
    <property type="match status" value="1"/>
</dbReference>
<dbReference type="InterPro" id="IPR011547">
    <property type="entry name" value="SLC26A/SulP_dom"/>
</dbReference>
<keyword evidence="2 6" id="KW-0812">Transmembrane</keyword>
<dbReference type="NCBIfam" id="TIGR00815">
    <property type="entry name" value="sulP"/>
    <property type="match status" value="1"/>
</dbReference>
<keyword evidence="3 6" id="KW-1133">Transmembrane helix</keyword>
<evidence type="ECO:0000256" key="2">
    <source>
        <dbReference type="ARBA" id="ARBA00022692"/>
    </source>
</evidence>
<dbReference type="SUPFAM" id="SSF52091">
    <property type="entry name" value="SpoIIaa-like"/>
    <property type="match status" value="1"/>
</dbReference>
<proteinExistence type="predicted"/>
<feature type="transmembrane region" description="Helical" evidence="6">
    <location>
        <begin position="292"/>
        <end position="315"/>
    </location>
</feature>
<evidence type="ECO:0000313" key="8">
    <source>
        <dbReference type="EMBL" id="EDY18721.1"/>
    </source>
</evidence>
<feature type="transmembrane region" description="Helical" evidence="6">
    <location>
        <begin position="387"/>
        <end position="416"/>
    </location>
</feature>
<dbReference type="Proteomes" id="UP000005824">
    <property type="component" value="Unassembled WGS sequence"/>
</dbReference>
<feature type="transmembrane region" description="Helical" evidence="6">
    <location>
        <begin position="31"/>
        <end position="51"/>
    </location>
</feature>
<dbReference type="AlphaFoldDB" id="B4D4C0"/>
<dbReference type="GO" id="GO:0016020">
    <property type="term" value="C:membrane"/>
    <property type="evidence" value="ECO:0007669"/>
    <property type="project" value="UniProtKB-SubCell"/>
</dbReference>
<evidence type="ECO:0000256" key="5">
    <source>
        <dbReference type="SAM" id="MobiDB-lite"/>
    </source>
</evidence>
<evidence type="ECO:0000259" key="7">
    <source>
        <dbReference type="PROSITE" id="PS50801"/>
    </source>
</evidence>
<feature type="domain" description="STAS" evidence="7">
    <location>
        <begin position="448"/>
        <end position="551"/>
    </location>
</feature>
<gene>
    <name evidence="8" type="ORF">CfE428DRAFT_3758</name>
</gene>
<dbReference type="GO" id="GO:0055085">
    <property type="term" value="P:transmembrane transport"/>
    <property type="evidence" value="ECO:0007669"/>
    <property type="project" value="InterPro"/>
</dbReference>
<dbReference type="Pfam" id="PF00916">
    <property type="entry name" value="Sulfate_transp"/>
    <property type="match status" value="1"/>
</dbReference>
<dbReference type="PROSITE" id="PS50801">
    <property type="entry name" value="STAS"/>
    <property type="match status" value="1"/>
</dbReference>
<dbReference type="PANTHER" id="PTHR11814">
    <property type="entry name" value="SULFATE TRANSPORTER"/>
    <property type="match status" value="1"/>
</dbReference>
<keyword evidence="9" id="KW-1185">Reference proteome</keyword>
<protein>
    <submittedName>
        <fullName evidence="8">Sulfate transporter</fullName>
    </submittedName>
</protein>
<feature type="transmembrane region" description="Helical" evidence="6">
    <location>
        <begin position="86"/>
        <end position="116"/>
    </location>
</feature>
<comment type="caution">
    <text evidence="8">The sequence shown here is derived from an EMBL/GenBank/DDBJ whole genome shotgun (WGS) entry which is preliminary data.</text>
</comment>
<dbReference type="InterPro" id="IPR001902">
    <property type="entry name" value="SLC26A/SulP_fam"/>
</dbReference>
<dbReference type="EMBL" id="ABVL01000011">
    <property type="protein sequence ID" value="EDY18721.1"/>
    <property type="molecule type" value="Genomic_DNA"/>
</dbReference>
<feature type="region of interest" description="Disordered" evidence="5">
    <location>
        <begin position="582"/>
        <end position="604"/>
    </location>
</feature>
<evidence type="ECO:0000256" key="3">
    <source>
        <dbReference type="ARBA" id="ARBA00022989"/>
    </source>
</evidence>
<name>B4D4C0_9BACT</name>
<feature type="transmembrane region" description="Helical" evidence="6">
    <location>
        <begin position="128"/>
        <end position="150"/>
    </location>
</feature>
<feature type="transmembrane region" description="Helical" evidence="6">
    <location>
        <begin position="209"/>
        <end position="226"/>
    </location>
</feature>
<organism evidence="8 9">
    <name type="scientific">Chthoniobacter flavus Ellin428</name>
    <dbReference type="NCBI Taxonomy" id="497964"/>
    <lineage>
        <taxon>Bacteria</taxon>
        <taxon>Pseudomonadati</taxon>
        <taxon>Verrucomicrobiota</taxon>
        <taxon>Spartobacteria</taxon>
        <taxon>Chthoniobacterales</taxon>
        <taxon>Chthoniobacteraceae</taxon>
        <taxon>Chthoniobacter</taxon>
    </lineage>
</organism>
<reference evidence="8 9" key="1">
    <citation type="journal article" date="2011" name="J. Bacteriol.">
        <title>Genome sequence of Chthoniobacter flavus Ellin428, an aerobic heterotrophic soil bacterium.</title>
        <authorList>
            <person name="Kant R."/>
            <person name="van Passel M.W."/>
            <person name="Palva A."/>
            <person name="Lucas S."/>
            <person name="Lapidus A."/>
            <person name="Glavina Del Rio T."/>
            <person name="Dalin E."/>
            <person name="Tice H."/>
            <person name="Bruce D."/>
            <person name="Goodwin L."/>
            <person name="Pitluck S."/>
            <person name="Larimer F.W."/>
            <person name="Land M.L."/>
            <person name="Hauser L."/>
            <person name="Sangwan P."/>
            <person name="de Vos W.M."/>
            <person name="Janssen P.H."/>
            <person name="Smidt H."/>
        </authorList>
    </citation>
    <scope>NUCLEOTIDE SEQUENCE [LARGE SCALE GENOMIC DNA]</scope>
    <source>
        <strain evidence="8 9">Ellin428</strain>
    </source>
</reference>
<dbReference type="Gene3D" id="3.30.750.24">
    <property type="entry name" value="STAS domain"/>
    <property type="match status" value="1"/>
</dbReference>